<reference evidence="9 10" key="1">
    <citation type="submission" date="2019-02" db="EMBL/GenBank/DDBJ databases">
        <title>Genome sequencing of the rare red list fungi Hericium alpestre (H. flagellum).</title>
        <authorList>
            <person name="Buettner E."/>
            <person name="Kellner H."/>
        </authorList>
    </citation>
    <scope>NUCLEOTIDE SEQUENCE [LARGE SCALE GENOMIC DNA]</scope>
    <source>
        <strain evidence="9 10">DSM 108284</strain>
    </source>
</reference>
<evidence type="ECO:0000256" key="5">
    <source>
        <dbReference type="ARBA" id="ARBA00023043"/>
    </source>
</evidence>
<keyword evidence="2" id="KW-0677">Repeat</keyword>
<dbReference type="AlphaFoldDB" id="A0A4Z0A661"/>
<organism evidence="9 10">
    <name type="scientific">Hericium alpestre</name>
    <dbReference type="NCBI Taxonomy" id="135208"/>
    <lineage>
        <taxon>Eukaryota</taxon>
        <taxon>Fungi</taxon>
        <taxon>Dikarya</taxon>
        <taxon>Basidiomycota</taxon>
        <taxon>Agaricomycotina</taxon>
        <taxon>Agaricomycetes</taxon>
        <taxon>Russulales</taxon>
        <taxon>Hericiaceae</taxon>
        <taxon>Hericium</taxon>
    </lineage>
</organism>
<evidence type="ECO:0000256" key="3">
    <source>
        <dbReference type="ARBA" id="ARBA00022771"/>
    </source>
</evidence>
<evidence type="ECO:0000256" key="4">
    <source>
        <dbReference type="ARBA" id="ARBA00022833"/>
    </source>
</evidence>
<dbReference type="InterPro" id="IPR036770">
    <property type="entry name" value="Ankyrin_rpt-contain_sf"/>
</dbReference>
<accession>A0A4Z0A661</accession>
<proteinExistence type="predicted"/>
<feature type="repeat" description="ANK" evidence="6">
    <location>
        <begin position="432"/>
        <end position="464"/>
    </location>
</feature>
<dbReference type="PANTHER" id="PTHR24171">
    <property type="entry name" value="ANKYRIN REPEAT DOMAIN-CONTAINING PROTEIN 39-RELATED"/>
    <property type="match status" value="1"/>
</dbReference>
<dbReference type="PROSITE" id="PS01360">
    <property type="entry name" value="ZF_MYND_1"/>
    <property type="match status" value="3"/>
</dbReference>
<feature type="repeat" description="ANK" evidence="6">
    <location>
        <begin position="668"/>
        <end position="702"/>
    </location>
</feature>
<dbReference type="PROSITE" id="PS50088">
    <property type="entry name" value="ANK_REPEAT"/>
    <property type="match status" value="4"/>
</dbReference>
<keyword evidence="5 6" id="KW-0040">ANK repeat</keyword>
<name>A0A4Z0A661_9AGAM</name>
<evidence type="ECO:0000256" key="7">
    <source>
        <dbReference type="PROSITE-ProRule" id="PRU00134"/>
    </source>
</evidence>
<keyword evidence="1" id="KW-0479">Metal-binding</keyword>
<sequence>MIPSTPPKLARILLEHGANVNHQNRYGGSPIVGAFMAGHSTAVDVLMEYGADLTIADADGHVTGDRYHNYGPAVTAVVAKWLRKRAGEQAPPLDGKKCDFCEKTGGELKMCAACHSARYCSSSCQRSHWKTHKQTCKSFTPANTITLKPNYEGHRNTVPIADLTRNVMGITGAPSIQAHHLRGVHQPSSYPKTVIIKVQVPLAGNGGLYVYTKKRDFVCSVLRKDNPSGYDRISQVIREKGVGRAKGYFADNNVKHVENSSFDNGPSFNSLDKSYHLTPFYWMRELLEPPGMLGENEGAQELRERYRAQTMRFNYELLNEFAFHCYTGSPSNMRRMLNTGEAPPMSRAETPFEFGYATLIIAGSQRIRHGPPGACLHEEALRFLLEQGCPPDVEDICGYTALHHATMIPSTPPKLARILLEHGANVNHQSRYGGSPIVGAFMEEHSTAVDVLMEYGADLTLVDANGYAARENYAEYGPAVTAVVAKWLKKRAGEEALPLDGKKCEFCYTTDGGLKMCAACRTVRYCSSSCQRNHWKTHKETCKPFTPANTVTLKPNYEGQRNMIPIADLTRNVMGITGAPSMPAHHLRGVHQPSSYPKKVVIKVQVPLTGNLALLLYTKKRDFVCSVHRMDNPSGYDRLTQMIRQKGVAGAKGYFIEKGCPPDVEDICKYTALHHASLNPGTSPELVRILLEHGANVNHQNCFGVSPVVCAFMGGHDGAVDVLMEFGADLTLLEADGHVAGDHYVDYGPRVTAVVAKWLRKRAGEQPPPLDGKKCDFCGKMDSGDLKLKACSACHSARYCSSSCQKNHWKAHKLTCKPFTPANTVTLKPNYTEIPLTHLVPTADWARNVLGVTGAPSTPAHHQRGARHPSSYPKKVIIKVQVPISEDSQSLLIYTKKRDFVCTVNRKDGPSGYDRISQVIKDKGVGGKKGYFAGELKNAYELVVKVGEMLAEQPW</sequence>
<feature type="repeat" description="ANK" evidence="6">
    <location>
        <begin position="397"/>
        <end position="431"/>
    </location>
</feature>
<dbReference type="PROSITE" id="PS50865">
    <property type="entry name" value="ZF_MYND_2"/>
    <property type="match status" value="3"/>
</dbReference>
<evidence type="ECO:0000256" key="1">
    <source>
        <dbReference type="ARBA" id="ARBA00022723"/>
    </source>
</evidence>
<dbReference type="PROSITE" id="PS50297">
    <property type="entry name" value="ANK_REP_REGION"/>
    <property type="match status" value="3"/>
</dbReference>
<evidence type="ECO:0000256" key="2">
    <source>
        <dbReference type="ARBA" id="ARBA00022737"/>
    </source>
</evidence>
<dbReference type="Gene3D" id="1.25.40.20">
    <property type="entry name" value="Ankyrin repeat-containing domain"/>
    <property type="match status" value="3"/>
</dbReference>
<dbReference type="GO" id="GO:0085020">
    <property type="term" value="P:protein K6-linked ubiquitination"/>
    <property type="evidence" value="ECO:0007669"/>
    <property type="project" value="TreeGrafter"/>
</dbReference>
<dbReference type="PANTHER" id="PTHR24171:SF8">
    <property type="entry name" value="BRCA1-ASSOCIATED RING DOMAIN PROTEIN 1"/>
    <property type="match status" value="1"/>
</dbReference>
<feature type="domain" description="MYND-type" evidence="8">
    <location>
        <begin position="98"/>
        <end position="136"/>
    </location>
</feature>
<protein>
    <recommendedName>
        <fullName evidence="8">MYND-type domain-containing protein</fullName>
    </recommendedName>
</protein>
<dbReference type="Pfam" id="PF12796">
    <property type="entry name" value="Ank_2"/>
    <property type="match status" value="2"/>
</dbReference>
<comment type="caution">
    <text evidence="9">The sequence shown here is derived from an EMBL/GenBank/DDBJ whole genome shotgun (WGS) entry which is preliminary data.</text>
</comment>
<evidence type="ECO:0000313" key="9">
    <source>
        <dbReference type="EMBL" id="TFY81960.1"/>
    </source>
</evidence>
<evidence type="ECO:0000313" key="10">
    <source>
        <dbReference type="Proteomes" id="UP000298061"/>
    </source>
</evidence>
<keyword evidence="10" id="KW-1185">Reference proteome</keyword>
<dbReference type="OrthoDB" id="194358at2759"/>
<dbReference type="SUPFAM" id="SSF144232">
    <property type="entry name" value="HIT/MYND zinc finger-like"/>
    <property type="match status" value="3"/>
</dbReference>
<dbReference type="GO" id="GO:0008270">
    <property type="term" value="F:zinc ion binding"/>
    <property type="evidence" value="ECO:0007669"/>
    <property type="project" value="UniProtKB-KW"/>
</dbReference>
<keyword evidence="4" id="KW-0862">Zinc</keyword>
<dbReference type="SUPFAM" id="SSF48403">
    <property type="entry name" value="Ankyrin repeat"/>
    <property type="match status" value="2"/>
</dbReference>
<feature type="domain" description="MYND-type" evidence="8">
    <location>
        <begin position="504"/>
        <end position="542"/>
    </location>
</feature>
<feature type="repeat" description="ANK" evidence="6">
    <location>
        <begin position="26"/>
        <end position="58"/>
    </location>
</feature>
<dbReference type="Gene3D" id="6.10.140.2220">
    <property type="match status" value="3"/>
</dbReference>
<dbReference type="Proteomes" id="UP000298061">
    <property type="component" value="Unassembled WGS sequence"/>
</dbReference>
<dbReference type="GO" id="GO:0004842">
    <property type="term" value="F:ubiquitin-protein transferase activity"/>
    <property type="evidence" value="ECO:0007669"/>
    <property type="project" value="TreeGrafter"/>
</dbReference>
<evidence type="ECO:0000259" key="8">
    <source>
        <dbReference type="PROSITE" id="PS50865"/>
    </source>
</evidence>
<gene>
    <name evidence="9" type="ORF">EWM64_g2054</name>
</gene>
<dbReference type="InterPro" id="IPR002110">
    <property type="entry name" value="Ankyrin_rpt"/>
</dbReference>
<feature type="domain" description="MYND-type" evidence="8">
    <location>
        <begin position="775"/>
        <end position="816"/>
    </location>
</feature>
<dbReference type="EMBL" id="SFCI01000157">
    <property type="protein sequence ID" value="TFY81960.1"/>
    <property type="molecule type" value="Genomic_DNA"/>
</dbReference>
<dbReference type="Pfam" id="PF01753">
    <property type="entry name" value="zf-MYND"/>
    <property type="match status" value="3"/>
</dbReference>
<keyword evidence="3 7" id="KW-0863">Zinc-finger</keyword>
<dbReference type="SMART" id="SM00248">
    <property type="entry name" value="ANK"/>
    <property type="match status" value="5"/>
</dbReference>
<dbReference type="STRING" id="135208.A0A4Z0A661"/>
<dbReference type="InterPro" id="IPR002893">
    <property type="entry name" value="Znf_MYND"/>
</dbReference>
<evidence type="ECO:0000256" key="6">
    <source>
        <dbReference type="PROSITE-ProRule" id="PRU00023"/>
    </source>
</evidence>